<organism evidence="2 3">
    <name type="scientific">Steinernema glaseri</name>
    <dbReference type="NCBI Taxonomy" id="37863"/>
    <lineage>
        <taxon>Eukaryota</taxon>
        <taxon>Metazoa</taxon>
        <taxon>Ecdysozoa</taxon>
        <taxon>Nematoda</taxon>
        <taxon>Chromadorea</taxon>
        <taxon>Rhabditida</taxon>
        <taxon>Tylenchina</taxon>
        <taxon>Panagrolaimomorpha</taxon>
        <taxon>Strongyloidoidea</taxon>
        <taxon>Steinernematidae</taxon>
        <taxon>Steinernema</taxon>
    </lineage>
</organism>
<dbReference type="WBParaSite" id="L893_g783.t1">
    <property type="protein sequence ID" value="L893_g783.t1"/>
    <property type="gene ID" value="L893_g783"/>
</dbReference>
<feature type="compositionally biased region" description="Basic and acidic residues" evidence="1">
    <location>
        <begin position="205"/>
        <end position="216"/>
    </location>
</feature>
<feature type="region of interest" description="Disordered" evidence="1">
    <location>
        <begin position="52"/>
        <end position="222"/>
    </location>
</feature>
<reference evidence="3" key="1">
    <citation type="submission" date="2016-11" db="UniProtKB">
        <authorList>
            <consortium name="WormBaseParasite"/>
        </authorList>
    </citation>
    <scope>IDENTIFICATION</scope>
</reference>
<accession>A0A1I8APG8</accession>
<feature type="compositionally biased region" description="Basic residues" evidence="1">
    <location>
        <begin position="183"/>
        <end position="198"/>
    </location>
</feature>
<feature type="compositionally biased region" description="Basic and acidic residues" evidence="1">
    <location>
        <begin position="103"/>
        <end position="114"/>
    </location>
</feature>
<proteinExistence type="predicted"/>
<sequence>MTEKKKAEKEGKRHRFRFWLNKAEDTAPKHSFASSFLQKFGLKGKPKAIEAPAALAPPPCPVPVVVPISHAPTREATGDDGRSRRRRHRENKEEPQKTAAPEQKPKKTKAEKSTTKTTDTQKTATTSTQPDKTVEKEPSFKEGVAKSVQKFDESQRRRKRLSKEDRSAEISVDTVEVSVSKGGNRKISKKLKRRRRRSMSQEDIDEKKPKSSELRKHTPHVA</sequence>
<dbReference type="AlphaFoldDB" id="A0A1I8APG8"/>
<evidence type="ECO:0000256" key="1">
    <source>
        <dbReference type="SAM" id="MobiDB-lite"/>
    </source>
</evidence>
<keyword evidence="2" id="KW-1185">Reference proteome</keyword>
<feature type="compositionally biased region" description="Pro residues" evidence="1">
    <location>
        <begin position="55"/>
        <end position="64"/>
    </location>
</feature>
<dbReference type="Proteomes" id="UP000095287">
    <property type="component" value="Unplaced"/>
</dbReference>
<feature type="compositionally biased region" description="Low complexity" evidence="1">
    <location>
        <begin position="115"/>
        <end position="131"/>
    </location>
</feature>
<name>A0A1I8APG8_9BILA</name>
<protein>
    <submittedName>
        <fullName evidence="3">SRF-dependent transcription regulation-associated protein</fullName>
    </submittedName>
</protein>
<evidence type="ECO:0000313" key="2">
    <source>
        <dbReference type="Proteomes" id="UP000095287"/>
    </source>
</evidence>
<evidence type="ECO:0000313" key="3">
    <source>
        <dbReference type="WBParaSite" id="L893_g783.t1"/>
    </source>
</evidence>
<feature type="compositionally biased region" description="Basic and acidic residues" evidence="1">
    <location>
        <begin position="132"/>
        <end position="155"/>
    </location>
</feature>
<feature type="compositionally biased region" description="Basic and acidic residues" evidence="1">
    <location>
        <begin position="72"/>
        <end position="82"/>
    </location>
</feature>